<feature type="domain" description="Insertion element IS402-like" evidence="1">
    <location>
        <begin position="18"/>
        <end position="65"/>
    </location>
</feature>
<sequence>MLAILPGRIGVRASNGGNARRFVEAVLWMAHTRAYWSDIPPEYGAWHAIYIRFGRWAHEDLWEDVAKAMEELPETQALLRGMVEKFQANYRIQRLRGTMK</sequence>
<dbReference type="Proteomes" id="UP001254759">
    <property type="component" value="Unassembled WGS sequence"/>
</dbReference>
<dbReference type="PANTHER" id="PTHR46637">
    <property type="entry name" value="TIS1421-TRANSPOSASE PROTEIN A"/>
    <property type="match status" value="1"/>
</dbReference>
<keyword evidence="3" id="KW-1185">Reference proteome</keyword>
<dbReference type="RefSeq" id="WP_310093020.1">
    <property type="nucleotide sequence ID" value="NZ_JAVDTT010000002.1"/>
</dbReference>
<dbReference type="PANTHER" id="PTHR46637:SF1">
    <property type="entry name" value="BLL5188 PROTEIN"/>
    <property type="match status" value="1"/>
</dbReference>
<dbReference type="EMBL" id="JAVDTT010000002">
    <property type="protein sequence ID" value="MDR6841850.1"/>
    <property type="molecule type" value="Genomic_DNA"/>
</dbReference>
<accession>A0ABU1RVA1</accession>
<dbReference type="InterPro" id="IPR052909">
    <property type="entry name" value="Transposase_6_like"/>
</dbReference>
<gene>
    <name evidence="2" type="ORF">J2W94_002135</name>
</gene>
<dbReference type="InterPro" id="IPR025161">
    <property type="entry name" value="IS402-like_dom"/>
</dbReference>
<protein>
    <submittedName>
        <fullName evidence="2">Transposase</fullName>
    </submittedName>
</protein>
<reference evidence="2 3" key="1">
    <citation type="submission" date="2023-07" db="EMBL/GenBank/DDBJ databases">
        <title>Sorghum-associated microbial communities from plants grown in Nebraska, USA.</title>
        <authorList>
            <person name="Schachtman D."/>
        </authorList>
    </citation>
    <scope>NUCLEOTIDE SEQUENCE [LARGE SCALE GENOMIC DNA]</scope>
    <source>
        <strain evidence="2 3">BE107</strain>
    </source>
</reference>
<comment type="caution">
    <text evidence="2">The sequence shown here is derived from an EMBL/GenBank/DDBJ whole genome shotgun (WGS) entry which is preliminary data.</text>
</comment>
<dbReference type="Pfam" id="PF13340">
    <property type="entry name" value="DUF4096"/>
    <property type="match status" value="1"/>
</dbReference>
<name>A0ABU1RVA1_9GAMM</name>
<evidence type="ECO:0000313" key="3">
    <source>
        <dbReference type="Proteomes" id="UP001254759"/>
    </source>
</evidence>
<proteinExistence type="predicted"/>
<evidence type="ECO:0000313" key="2">
    <source>
        <dbReference type="EMBL" id="MDR6841850.1"/>
    </source>
</evidence>
<organism evidence="2 3">
    <name type="scientific">Pseudoxanthomonas sacheonensis</name>
    <dbReference type="NCBI Taxonomy" id="443615"/>
    <lineage>
        <taxon>Bacteria</taxon>
        <taxon>Pseudomonadati</taxon>
        <taxon>Pseudomonadota</taxon>
        <taxon>Gammaproteobacteria</taxon>
        <taxon>Lysobacterales</taxon>
        <taxon>Lysobacteraceae</taxon>
        <taxon>Pseudoxanthomonas</taxon>
    </lineage>
</organism>
<evidence type="ECO:0000259" key="1">
    <source>
        <dbReference type="Pfam" id="PF13340"/>
    </source>
</evidence>